<sequence length="79" mass="8945">MAGVLHDKICSVVVDIIIEKLSGVEEKMENARHQRHYGDTRDAAFKLIKETDGHPRLILVISVNYNAPTARKIDKTPMF</sequence>
<accession>A0ABR3TDQ1</accession>
<comment type="caution">
    <text evidence="1">The sequence shown here is derived from an EMBL/GenBank/DDBJ whole genome shotgun (WGS) entry which is preliminary data.</text>
</comment>
<keyword evidence="2" id="KW-1185">Reference proteome</keyword>
<protein>
    <submittedName>
        <fullName evidence="1">Uncharacterized protein</fullName>
    </submittedName>
</protein>
<dbReference type="Proteomes" id="UP001521184">
    <property type="component" value="Unassembled WGS sequence"/>
</dbReference>
<name>A0ABR3TDQ1_9PEZI</name>
<evidence type="ECO:0000313" key="1">
    <source>
        <dbReference type="EMBL" id="KAL1637669.1"/>
    </source>
</evidence>
<gene>
    <name evidence="1" type="ORF">SLS58_009199</name>
</gene>
<organism evidence="1 2">
    <name type="scientific">Diplodia intermedia</name>
    <dbReference type="NCBI Taxonomy" id="856260"/>
    <lineage>
        <taxon>Eukaryota</taxon>
        <taxon>Fungi</taxon>
        <taxon>Dikarya</taxon>
        <taxon>Ascomycota</taxon>
        <taxon>Pezizomycotina</taxon>
        <taxon>Dothideomycetes</taxon>
        <taxon>Dothideomycetes incertae sedis</taxon>
        <taxon>Botryosphaeriales</taxon>
        <taxon>Botryosphaeriaceae</taxon>
        <taxon>Diplodia</taxon>
    </lineage>
</organism>
<dbReference type="EMBL" id="JAKEKT020000086">
    <property type="protein sequence ID" value="KAL1637669.1"/>
    <property type="molecule type" value="Genomic_DNA"/>
</dbReference>
<reference evidence="1 2" key="1">
    <citation type="journal article" date="2023" name="Plant Dis.">
        <title>First Report of Diplodia intermedia Causing Canker and Dieback Diseases on Apple Trees in Canada.</title>
        <authorList>
            <person name="Ellouze W."/>
            <person name="Ilyukhin E."/>
            <person name="Sulman M."/>
            <person name="Ali S."/>
        </authorList>
    </citation>
    <scope>NUCLEOTIDE SEQUENCE [LARGE SCALE GENOMIC DNA]</scope>
    <source>
        <strain evidence="1 2">M45-28</strain>
    </source>
</reference>
<proteinExistence type="predicted"/>
<evidence type="ECO:0000313" key="2">
    <source>
        <dbReference type="Proteomes" id="UP001521184"/>
    </source>
</evidence>